<dbReference type="GO" id="GO:0030246">
    <property type="term" value="F:carbohydrate binding"/>
    <property type="evidence" value="ECO:0007669"/>
    <property type="project" value="InterPro"/>
</dbReference>
<proteinExistence type="predicted"/>
<evidence type="ECO:0000313" key="3">
    <source>
        <dbReference type="EMBL" id="RCK60201.1"/>
    </source>
</evidence>
<dbReference type="InterPro" id="IPR008963">
    <property type="entry name" value="Purple_acid_Pase-like_N"/>
</dbReference>
<dbReference type="Pfam" id="PF16656">
    <property type="entry name" value="Pur_ac_phosph_N"/>
    <property type="match status" value="1"/>
</dbReference>
<dbReference type="InterPro" id="IPR015914">
    <property type="entry name" value="PAPs_N"/>
</dbReference>
<feature type="domain" description="CBM6" evidence="2">
    <location>
        <begin position="96"/>
        <end position="248"/>
    </location>
</feature>
<dbReference type="InterPro" id="IPR029052">
    <property type="entry name" value="Metallo-depent_PP-like"/>
</dbReference>
<protein>
    <recommendedName>
        <fullName evidence="2">CBM6 domain-containing protein</fullName>
    </recommendedName>
</protein>
<dbReference type="CDD" id="cd04084">
    <property type="entry name" value="CBM6_xylanase-like"/>
    <property type="match status" value="1"/>
</dbReference>
<keyword evidence="4" id="KW-1185">Reference proteome</keyword>
<dbReference type="InterPro" id="IPR005084">
    <property type="entry name" value="CBM6"/>
</dbReference>
<dbReference type="GO" id="GO:0046872">
    <property type="term" value="F:metal ion binding"/>
    <property type="evidence" value="ECO:0007669"/>
    <property type="project" value="InterPro"/>
</dbReference>
<dbReference type="Pfam" id="PF03422">
    <property type="entry name" value="CBM_6"/>
    <property type="match status" value="1"/>
</dbReference>
<reference evidence="3 4" key="1">
    <citation type="submission" date="2018-07" db="EMBL/GenBank/DDBJ databases">
        <title>Microbacterium endoborsara sp. nov., a novel actinobacterium isolated from Borszczowia aralocaspica.</title>
        <authorList>
            <person name="An D."/>
        </authorList>
    </citation>
    <scope>NUCLEOTIDE SEQUENCE [LARGE SCALE GENOMIC DNA]</scope>
    <source>
        <strain evidence="3 4">C1.15228</strain>
    </source>
</reference>
<dbReference type="Pfam" id="PF00149">
    <property type="entry name" value="Metallophos"/>
    <property type="match status" value="1"/>
</dbReference>
<name>A0A367Y5A7_9MICO</name>
<evidence type="ECO:0000259" key="2">
    <source>
        <dbReference type="PROSITE" id="PS51175"/>
    </source>
</evidence>
<dbReference type="OrthoDB" id="9804511at2"/>
<dbReference type="PANTHER" id="PTHR45867:SF3">
    <property type="entry name" value="ACID PHOSPHATASE TYPE 7"/>
    <property type="match status" value="1"/>
</dbReference>
<dbReference type="SUPFAM" id="SSF49785">
    <property type="entry name" value="Galactose-binding domain-like"/>
    <property type="match status" value="1"/>
</dbReference>
<dbReference type="SMART" id="SM00606">
    <property type="entry name" value="CBD_IV"/>
    <property type="match status" value="1"/>
</dbReference>
<dbReference type="InterPro" id="IPR006584">
    <property type="entry name" value="Cellulose-bd_IV"/>
</dbReference>
<evidence type="ECO:0000313" key="4">
    <source>
        <dbReference type="Proteomes" id="UP000253508"/>
    </source>
</evidence>
<gene>
    <name evidence="3" type="ORF">DTO57_08775</name>
</gene>
<dbReference type="InterPro" id="IPR004843">
    <property type="entry name" value="Calcineurin-like_PHP"/>
</dbReference>
<dbReference type="InterPro" id="IPR008979">
    <property type="entry name" value="Galactose-bd-like_sf"/>
</dbReference>
<dbReference type="EMBL" id="QORO01000002">
    <property type="protein sequence ID" value="RCK60201.1"/>
    <property type="molecule type" value="Genomic_DNA"/>
</dbReference>
<dbReference type="AlphaFoldDB" id="A0A367Y5A7"/>
<dbReference type="Proteomes" id="UP000253508">
    <property type="component" value="Unassembled WGS sequence"/>
</dbReference>
<dbReference type="GO" id="GO:0003993">
    <property type="term" value="F:acid phosphatase activity"/>
    <property type="evidence" value="ECO:0007669"/>
    <property type="project" value="InterPro"/>
</dbReference>
<evidence type="ECO:0000256" key="1">
    <source>
        <dbReference type="ARBA" id="ARBA00022729"/>
    </source>
</evidence>
<dbReference type="Gene3D" id="2.60.120.260">
    <property type="entry name" value="Galactose-binding domain-like"/>
    <property type="match status" value="2"/>
</dbReference>
<keyword evidence="1" id="KW-0732">Signal</keyword>
<dbReference type="SUPFAM" id="SSF56300">
    <property type="entry name" value="Metallo-dependent phosphatases"/>
    <property type="match status" value="1"/>
</dbReference>
<dbReference type="PROSITE" id="PS51175">
    <property type="entry name" value="CBM6"/>
    <property type="match status" value="1"/>
</dbReference>
<dbReference type="Gene3D" id="3.60.21.10">
    <property type="match status" value="1"/>
</dbReference>
<accession>A0A367Y5A7</accession>
<comment type="caution">
    <text evidence="3">The sequence shown here is derived from an EMBL/GenBank/DDBJ whole genome shotgun (WGS) entry which is preliminary data.</text>
</comment>
<dbReference type="SUPFAM" id="SSF49363">
    <property type="entry name" value="Purple acid phosphatase, N-terminal domain"/>
    <property type="match status" value="1"/>
</dbReference>
<dbReference type="PANTHER" id="PTHR45867">
    <property type="entry name" value="PURPLE ACID PHOSPHATASE"/>
    <property type="match status" value="1"/>
</dbReference>
<organism evidence="3 4">
    <name type="scientific">Microbacterium sorbitolivorans</name>
    <dbReference type="NCBI Taxonomy" id="1867410"/>
    <lineage>
        <taxon>Bacteria</taxon>
        <taxon>Bacillati</taxon>
        <taxon>Actinomycetota</taxon>
        <taxon>Actinomycetes</taxon>
        <taxon>Micrococcales</taxon>
        <taxon>Microbacteriaceae</taxon>
        <taxon>Microbacterium</taxon>
    </lineage>
</organism>
<sequence>MRGSGGGHLTSPTCCGCVFVTYQSLSRSDRSSPLLITDSMPRPPAAAPQRRVLRRTVTGAILFSLTAGSFAAVSLPAAAAETPEGSSSIAAAAEPVRIEAESYTGTNNGTEINGRVIDTGVETSGAASGGSRVKNTFDGAEISYDNVDFGSSALSTLTVRYVVNEGRSGLNSSIDVYLDEKTDENKVATVALPSTGNDWEAYGETTVDLLREVSGQHTVIVVMHADPKTGEADGYPNYVGNLDYLEFGLAPLPDTYLTSESSWSYSDNGTDPSGDGSLAWTTADFADWKQAAGPFGSKRGEADLGSGFVANTLLQYLLEGSTNTVPTYHFRTDVDLEADDLARLESLEATVTYDDAVRVYVNGEMVAGFADGRVDEAENQNLTYAGESAGNPVTSTFQIPAEALVAGENQIAVSLYQDRETSSDIYFDWQSLAPVEDQPDRQAEITDIVLGVGSTEADRNIAWYSDIDVPQTAQIAKAADVQDGVFPEAAVTVETTDGGQTTSGEYFRDADFSGLEPNTEYAYRVGSDETGWSTVSNFRTQDFEGDFEFLFFGDPQVGASGNLASDEAGWVDTVNVATQTYPDAELLFSAGDQVNTASSESEYTSFLAPTQIREIPLVATNGNHDVGSKAYLQHFNIPNEDLESGAAGSSSASGGDYWFIYKDVLFININSNSRDYASHNAFMEKVVAEQGDKAKWKVLAFHHSIYSAAVHATDSDIIDRRNSMPEKISELGIDMVLMGHDHHYTRSYLINDGQIADPEEQAASESVVAGPGDVLYVTANSASGSKYYNVNTGTDLWWSSVRNQEKVRNYSAIEVTDDTLTVRTLRSQANGTASPVNSVVDEVVLSRADEAADELDIEAAASTRSIAGKQYVSVKVTNNAEVAVDIVVETEFGSKTFTNVQPGASANASINSRATAIEAGEATVTATADVDGEQQTVTKTAPYSAAG</sequence>